<reference evidence="2 3" key="1">
    <citation type="submission" date="2024-01" db="EMBL/GenBank/DDBJ databases">
        <title>The diversity of rhizobia nodulating Mimosa spp. in eleven states of Brazil covering several biomes is determined by host plant, location, and edaphic factors.</title>
        <authorList>
            <person name="Rouws L."/>
            <person name="Barauna A."/>
            <person name="Beukes C."/>
            <person name="De Faria S.M."/>
            <person name="Gross E."/>
            <person name="Dos Reis Junior F.B."/>
            <person name="Simon M."/>
            <person name="Maluk M."/>
            <person name="Odee D.W."/>
            <person name="Kenicer G."/>
            <person name="Young J.P.W."/>
            <person name="Reis V.M."/>
            <person name="Zilli J."/>
            <person name="James E.K."/>
        </authorList>
    </citation>
    <scope>NUCLEOTIDE SEQUENCE [LARGE SCALE GENOMIC DNA]</scope>
    <source>
        <strain evidence="2 3">JPY77</strain>
    </source>
</reference>
<protein>
    <submittedName>
        <fullName evidence="2">Type II toxin-antitoxin system RelE/ParE family toxin</fullName>
    </submittedName>
</protein>
<sequence length="105" mass="12300">MRQYKVVFAPEFMVSLDRILSFMELTAASEHHLDRYQHNVLEFCQTMSCFPYRGKPRDDLAPGLRITHYRNNTVLPYAVDEDSQTIAFLGVYAARQDYEKLMMGE</sequence>
<accession>A0ABU9QE89</accession>
<dbReference type="Pfam" id="PF05016">
    <property type="entry name" value="ParE_toxin"/>
    <property type="match status" value="1"/>
</dbReference>
<dbReference type="RefSeq" id="WP_267909575.1">
    <property type="nucleotide sequence ID" value="NZ_CAJHCS010000009.1"/>
</dbReference>
<keyword evidence="1" id="KW-1277">Toxin-antitoxin system</keyword>
<organism evidence="2 3">
    <name type="scientific">Paraburkholderia sabiae</name>
    <dbReference type="NCBI Taxonomy" id="273251"/>
    <lineage>
        <taxon>Bacteria</taxon>
        <taxon>Pseudomonadati</taxon>
        <taxon>Pseudomonadota</taxon>
        <taxon>Betaproteobacteria</taxon>
        <taxon>Burkholderiales</taxon>
        <taxon>Burkholderiaceae</taxon>
        <taxon>Paraburkholderia</taxon>
    </lineage>
</organism>
<dbReference type="InterPro" id="IPR035093">
    <property type="entry name" value="RelE/ParE_toxin_dom_sf"/>
</dbReference>
<dbReference type="InterPro" id="IPR007712">
    <property type="entry name" value="RelE/ParE_toxin"/>
</dbReference>
<comment type="caution">
    <text evidence="2">The sequence shown here is derived from an EMBL/GenBank/DDBJ whole genome shotgun (WGS) entry which is preliminary data.</text>
</comment>
<dbReference type="EMBL" id="JAZHGC010000014">
    <property type="protein sequence ID" value="MEM5287744.1"/>
    <property type="molecule type" value="Genomic_DNA"/>
</dbReference>
<evidence type="ECO:0000256" key="1">
    <source>
        <dbReference type="ARBA" id="ARBA00022649"/>
    </source>
</evidence>
<dbReference type="Gene3D" id="3.30.2310.20">
    <property type="entry name" value="RelE-like"/>
    <property type="match status" value="1"/>
</dbReference>
<gene>
    <name evidence="2" type="ORF">V4C55_18605</name>
</gene>
<evidence type="ECO:0000313" key="3">
    <source>
        <dbReference type="Proteomes" id="UP001494588"/>
    </source>
</evidence>
<dbReference type="Proteomes" id="UP001494588">
    <property type="component" value="Unassembled WGS sequence"/>
</dbReference>
<proteinExistence type="predicted"/>
<evidence type="ECO:0000313" key="2">
    <source>
        <dbReference type="EMBL" id="MEM5287744.1"/>
    </source>
</evidence>
<name>A0ABU9QE89_9BURK</name>
<keyword evidence="3" id="KW-1185">Reference proteome</keyword>